<dbReference type="eggNOG" id="COG0457">
    <property type="taxonomic scope" value="Bacteria"/>
</dbReference>
<dbReference type="SUPFAM" id="SSF48452">
    <property type="entry name" value="TPR-like"/>
    <property type="match status" value="1"/>
</dbReference>
<dbReference type="Pfam" id="PF16811">
    <property type="entry name" value="TAtT"/>
    <property type="match status" value="1"/>
</dbReference>
<dbReference type="Proteomes" id="UP000009047">
    <property type="component" value="Chromosome"/>
</dbReference>
<name>E1QH33_DESB2</name>
<dbReference type="RefSeq" id="WP_013258329.1">
    <property type="nucleotide sequence ID" value="NC_014365.1"/>
</dbReference>
<organism evidence="1 2">
    <name type="scientific">Desulfarculus baarsii (strain ATCC 33931 / DSM 2075 / LMG 7858 / VKM B-1802 / 2st14)</name>
    <dbReference type="NCBI Taxonomy" id="644282"/>
    <lineage>
        <taxon>Bacteria</taxon>
        <taxon>Pseudomonadati</taxon>
        <taxon>Thermodesulfobacteriota</taxon>
        <taxon>Desulfarculia</taxon>
        <taxon>Desulfarculales</taxon>
        <taxon>Desulfarculaceae</taxon>
        <taxon>Desulfarculus</taxon>
    </lineage>
</organism>
<reference evidence="1 2" key="1">
    <citation type="journal article" date="2010" name="Stand. Genomic Sci.">
        <title>Complete genome sequence of Desulfarculus baarsii type strain (2st14).</title>
        <authorList>
            <person name="Sun H."/>
            <person name="Spring S."/>
            <person name="Lapidus A."/>
            <person name="Davenport K."/>
            <person name="Del Rio T.G."/>
            <person name="Tice H."/>
            <person name="Nolan M."/>
            <person name="Copeland A."/>
            <person name="Cheng J.F."/>
            <person name="Lucas S."/>
            <person name="Tapia R."/>
            <person name="Goodwin L."/>
            <person name="Pitluck S."/>
            <person name="Ivanova N."/>
            <person name="Pagani I."/>
            <person name="Mavromatis K."/>
            <person name="Ovchinnikova G."/>
            <person name="Pati A."/>
            <person name="Chen A."/>
            <person name="Palaniappan K."/>
            <person name="Hauser L."/>
            <person name="Chang Y.J."/>
            <person name="Jeffries C.D."/>
            <person name="Detter J.C."/>
            <person name="Han C."/>
            <person name="Rohde M."/>
            <person name="Brambilla E."/>
            <person name="Goker M."/>
            <person name="Woyke T."/>
            <person name="Bristow J."/>
            <person name="Eisen J.A."/>
            <person name="Markowitz V."/>
            <person name="Hugenholtz P."/>
            <person name="Kyrpides N.C."/>
            <person name="Klenk H.P."/>
            <person name="Land M."/>
        </authorList>
    </citation>
    <scope>NUCLEOTIDE SEQUENCE [LARGE SCALE GENOMIC DNA]</scope>
    <source>
        <strain evidence="2">ATCC 33931 / DSM 2075 / LMG 7858 / VKM B-1802 / 2st14</strain>
    </source>
</reference>
<dbReference type="AlphaFoldDB" id="E1QH33"/>
<evidence type="ECO:0000313" key="1">
    <source>
        <dbReference type="EMBL" id="ADK84876.1"/>
    </source>
</evidence>
<dbReference type="STRING" id="644282.Deba_1508"/>
<gene>
    <name evidence="1" type="ordered locus">Deba_1508</name>
</gene>
<dbReference type="Gene3D" id="1.25.40.10">
    <property type="entry name" value="Tetratricopeptide repeat domain"/>
    <property type="match status" value="1"/>
</dbReference>
<accession>E1QH33</accession>
<dbReference type="InterPro" id="IPR031823">
    <property type="entry name" value="TatT"/>
</dbReference>
<evidence type="ECO:0008006" key="3">
    <source>
        <dbReference type="Google" id="ProtNLM"/>
    </source>
</evidence>
<dbReference type="HOGENOM" id="CLU_1118760_0_0_7"/>
<proteinExistence type="predicted"/>
<evidence type="ECO:0000313" key="2">
    <source>
        <dbReference type="Proteomes" id="UP000009047"/>
    </source>
</evidence>
<sequence>MKQAECLFVQRNDLPKARAAVESYRQVLKEDPQQVEASIKLARLLIFIGSQKDLQNEGRYYMEAIEVSRQALRYHPNDPGPHYWLGVACGLMADVSGGFTALGLVDDTKQQMETVIKLDPTYDYGGAYRVLGRLHTKLPFIVGGDKEKAERYLRLALKLGPTYMLNHLYLADLLMVTDRYAEAEVVLRQVLAASAQRGLEPEDKLWKMHAGDALAHRIVR</sequence>
<protein>
    <recommendedName>
        <fullName evidence="3">Tetratricopeptide repeat protein</fullName>
    </recommendedName>
</protein>
<dbReference type="KEGG" id="dbr:Deba_1508"/>
<keyword evidence="2" id="KW-1185">Reference proteome</keyword>
<dbReference type="InterPro" id="IPR011990">
    <property type="entry name" value="TPR-like_helical_dom_sf"/>
</dbReference>
<dbReference type="EMBL" id="CP002085">
    <property type="protein sequence ID" value="ADK84876.1"/>
    <property type="molecule type" value="Genomic_DNA"/>
</dbReference>
<dbReference type="OrthoDB" id="5420989at2"/>